<evidence type="ECO:0000313" key="17">
    <source>
        <dbReference type="EMBL" id="MBB5285184.1"/>
    </source>
</evidence>
<accession>A0A840TPA2</accession>
<comment type="function">
    <text evidence="2">Acts on leucine, isoleucine and valine.</text>
</comment>
<dbReference type="GO" id="GO:0009099">
    <property type="term" value="P:L-valine biosynthetic process"/>
    <property type="evidence" value="ECO:0007669"/>
    <property type="project" value="UniProtKB-UniPathway"/>
</dbReference>
<evidence type="ECO:0000256" key="2">
    <source>
        <dbReference type="ARBA" id="ARBA00003109"/>
    </source>
</evidence>
<organism evidence="17 18">
    <name type="scientific">Rhabdobacter roseus</name>
    <dbReference type="NCBI Taxonomy" id="1655419"/>
    <lineage>
        <taxon>Bacteria</taxon>
        <taxon>Pseudomonadati</taxon>
        <taxon>Bacteroidota</taxon>
        <taxon>Cytophagia</taxon>
        <taxon>Cytophagales</taxon>
        <taxon>Cytophagaceae</taxon>
        <taxon>Rhabdobacter</taxon>
    </lineage>
</organism>
<dbReference type="InterPro" id="IPR043132">
    <property type="entry name" value="BCAT-like_C"/>
</dbReference>
<evidence type="ECO:0000256" key="12">
    <source>
        <dbReference type="ARBA" id="ARBA00023304"/>
    </source>
</evidence>
<evidence type="ECO:0000256" key="11">
    <source>
        <dbReference type="ARBA" id="ARBA00022898"/>
    </source>
</evidence>
<keyword evidence="9" id="KW-0028">Amino-acid biosynthesis</keyword>
<evidence type="ECO:0000256" key="3">
    <source>
        <dbReference type="ARBA" id="ARBA00004824"/>
    </source>
</evidence>
<evidence type="ECO:0000256" key="14">
    <source>
        <dbReference type="ARBA" id="ARBA00048798"/>
    </source>
</evidence>
<comment type="catalytic activity">
    <reaction evidence="14">
        <text>L-isoleucine + 2-oxoglutarate = (S)-3-methyl-2-oxopentanoate + L-glutamate</text>
        <dbReference type="Rhea" id="RHEA:24801"/>
        <dbReference type="ChEBI" id="CHEBI:16810"/>
        <dbReference type="ChEBI" id="CHEBI:29985"/>
        <dbReference type="ChEBI" id="CHEBI:35146"/>
        <dbReference type="ChEBI" id="CHEBI:58045"/>
        <dbReference type="EC" id="2.6.1.42"/>
    </reaction>
</comment>
<evidence type="ECO:0000256" key="9">
    <source>
        <dbReference type="ARBA" id="ARBA00022605"/>
    </source>
</evidence>
<dbReference type="NCBIfam" id="NF009897">
    <property type="entry name" value="PRK13357.1"/>
    <property type="match status" value="1"/>
</dbReference>
<comment type="cofactor">
    <cofactor evidence="1">
        <name>pyridoxal 5'-phosphate</name>
        <dbReference type="ChEBI" id="CHEBI:597326"/>
    </cofactor>
</comment>
<dbReference type="SUPFAM" id="SSF56752">
    <property type="entry name" value="D-aminoacid aminotransferase-like PLP-dependent enzymes"/>
    <property type="match status" value="1"/>
</dbReference>
<comment type="pathway">
    <text evidence="5">Amino-acid biosynthesis; L-leucine biosynthesis; L-leucine from 3-methyl-2-oxobutanoate: step 4/4.</text>
</comment>
<comment type="pathway">
    <text evidence="3">Amino-acid biosynthesis; L-isoleucine biosynthesis; L-isoleucine from 2-oxobutanoate: step 4/4.</text>
</comment>
<keyword evidence="18" id="KW-1185">Reference proteome</keyword>
<dbReference type="Gene3D" id="3.30.470.10">
    <property type="match status" value="1"/>
</dbReference>
<evidence type="ECO:0000256" key="8">
    <source>
        <dbReference type="ARBA" id="ARBA00022576"/>
    </source>
</evidence>
<dbReference type="CDD" id="cd01557">
    <property type="entry name" value="BCAT_beta_family"/>
    <property type="match status" value="1"/>
</dbReference>
<evidence type="ECO:0000256" key="10">
    <source>
        <dbReference type="ARBA" id="ARBA00022679"/>
    </source>
</evidence>
<evidence type="ECO:0000313" key="18">
    <source>
        <dbReference type="Proteomes" id="UP000557307"/>
    </source>
</evidence>
<keyword evidence="12" id="KW-0100">Branched-chain amino acid biosynthesis</keyword>
<dbReference type="GO" id="GO:0009098">
    <property type="term" value="P:L-leucine biosynthetic process"/>
    <property type="evidence" value="ECO:0007669"/>
    <property type="project" value="UniProtKB-UniPathway"/>
</dbReference>
<keyword evidence="10 17" id="KW-0808">Transferase</keyword>
<dbReference type="EMBL" id="JACHGF010000004">
    <property type="protein sequence ID" value="MBB5285184.1"/>
    <property type="molecule type" value="Genomic_DNA"/>
</dbReference>
<sequence>MTADTLSLPIDIQQTTSPRVQDVDFTNLVFGRNISDHMFVAEYRDGQWQQLRIVPYGDLSLSPATAALHYGQAIFEGMKAYKNEDNEVLLFRPHDNWKRFNRSAERMCMPTVPEEVFMNGLTELMRLDAEWVPCAPGCSLYIRPYMFAADAYLGVRPSESYLFVIFTSPVGTYYANPLKVKVETDYIRAAAGGVGAAKCAGNYAASLYPARLAQQAGYDQLIWTDARDHVFVEESGTMNVMFMLDGKLVTPAVSDTILDGITRKSIVEIARHWGISVEERKVSIREVIEALKEGRLQAAFGAGTAVVVSPFSVIAYEGVDYHLPAVEEDSFVTKVKNYLTDLRTGKIADTFGWVLKA</sequence>
<dbReference type="PANTHER" id="PTHR11825">
    <property type="entry name" value="SUBGROUP IIII AMINOTRANSFERASE"/>
    <property type="match status" value="1"/>
</dbReference>
<evidence type="ECO:0000256" key="5">
    <source>
        <dbReference type="ARBA" id="ARBA00005072"/>
    </source>
</evidence>
<evidence type="ECO:0000256" key="4">
    <source>
        <dbReference type="ARBA" id="ARBA00004931"/>
    </source>
</evidence>
<evidence type="ECO:0000256" key="13">
    <source>
        <dbReference type="ARBA" id="ARBA00048212"/>
    </source>
</evidence>
<dbReference type="GO" id="GO:0004084">
    <property type="term" value="F:branched-chain-amino-acid transaminase activity"/>
    <property type="evidence" value="ECO:0007669"/>
    <property type="project" value="UniProtKB-EC"/>
</dbReference>
<dbReference type="Proteomes" id="UP000557307">
    <property type="component" value="Unassembled WGS sequence"/>
</dbReference>
<feature type="modified residue" description="N6-(pyridoxal phosphate)lysine" evidence="16">
    <location>
        <position position="198"/>
    </location>
</feature>
<gene>
    <name evidence="17" type="ORF">HNQ92_003332</name>
</gene>
<comment type="caution">
    <text evidence="17">The sequence shown here is derived from an EMBL/GenBank/DDBJ whole genome shotgun (WGS) entry which is preliminary data.</text>
</comment>
<dbReference type="PANTHER" id="PTHR11825:SF44">
    <property type="entry name" value="BRANCHED-CHAIN-AMINO-ACID AMINOTRANSFERASE"/>
    <property type="match status" value="1"/>
</dbReference>
<evidence type="ECO:0000256" key="7">
    <source>
        <dbReference type="ARBA" id="ARBA00013053"/>
    </source>
</evidence>
<dbReference type="InterPro" id="IPR036038">
    <property type="entry name" value="Aminotransferase-like"/>
</dbReference>
<dbReference type="InterPro" id="IPR005786">
    <property type="entry name" value="B_amino_transII"/>
</dbReference>
<dbReference type="InterPro" id="IPR043131">
    <property type="entry name" value="BCAT-like_N"/>
</dbReference>
<dbReference type="InterPro" id="IPR001544">
    <property type="entry name" value="Aminotrans_IV"/>
</dbReference>
<keyword evidence="8 17" id="KW-0032">Aminotransferase</keyword>
<dbReference type="PIRSF" id="PIRSF006468">
    <property type="entry name" value="BCAT1"/>
    <property type="match status" value="1"/>
</dbReference>
<protein>
    <recommendedName>
        <fullName evidence="7">branched-chain-amino-acid transaminase</fullName>
        <ecNumber evidence="7">2.6.1.42</ecNumber>
    </recommendedName>
</protein>
<evidence type="ECO:0000256" key="6">
    <source>
        <dbReference type="ARBA" id="ARBA00009320"/>
    </source>
</evidence>
<dbReference type="EC" id="2.6.1.42" evidence="7"/>
<proteinExistence type="inferred from homology"/>
<evidence type="ECO:0000256" key="16">
    <source>
        <dbReference type="PIRSR" id="PIRSR006468-1"/>
    </source>
</evidence>
<dbReference type="GO" id="GO:0009097">
    <property type="term" value="P:isoleucine biosynthetic process"/>
    <property type="evidence" value="ECO:0007669"/>
    <property type="project" value="UniProtKB-UniPathway"/>
</dbReference>
<keyword evidence="11" id="KW-0663">Pyridoxal phosphate</keyword>
<reference evidence="17 18" key="1">
    <citation type="submission" date="2020-08" db="EMBL/GenBank/DDBJ databases">
        <title>Genomic Encyclopedia of Type Strains, Phase IV (KMG-IV): sequencing the most valuable type-strain genomes for metagenomic binning, comparative biology and taxonomic classification.</title>
        <authorList>
            <person name="Goeker M."/>
        </authorList>
    </citation>
    <scope>NUCLEOTIDE SEQUENCE [LARGE SCALE GENOMIC DNA]</scope>
    <source>
        <strain evidence="17 18">DSM 105074</strain>
    </source>
</reference>
<comment type="catalytic activity">
    <reaction evidence="15">
        <text>L-leucine + 2-oxoglutarate = 4-methyl-2-oxopentanoate + L-glutamate</text>
        <dbReference type="Rhea" id="RHEA:18321"/>
        <dbReference type="ChEBI" id="CHEBI:16810"/>
        <dbReference type="ChEBI" id="CHEBI:17865"/>
        <dbReference type="ChEBI" id="CHEBI:29985"/>
        <dbReference type="ChEBI" id="CHEBI:57427"/>
        <dbReference type="EC" id="2.6.1.42"/>
    </reaction>
</comment>
<dbReference type="RefSeq" id="WP_184175112.1">
    <property type="nucleotide sequence ID" value="NZ_JACHGF010000004.1"/>
</dbReference>
<evidence type="ECO:0000256" key="15">
    <source>
        <dbReference type="ARBA" id="ARBA00049229"/>
    </source>
</evidence>
<dbReference type="UniPathway" id="UPA00048">
    <property type="reaction ID" value="UER00073"/>
</dbReference>
<evidence type="ECO:0000256" key="1">
    <source>
        <dbReference type="ARBA" id="ARBA00001933"/>
    </source>
</evidence>
<dbReference type="UniPathway" id="UPA00047">
    <property type="reaction ID" value="UER00058"/>
</dbReference>
<dbReference type="Pfam" id="PF01063">
    <property type="entry name" value="Aminotran_4"/>
    <property type="match status" value="1"/>
</dbReference>
<dbReference type="Gene3D" id="3.20.10.10">
    <property type="entry name" value="D-amino Acid Aminotransferase, subunit A, domain 2"/>
    <property type="match status" value="1"/>
</dbReference>
<dbReference type="AlphaFoldDB" id="A0A840TPA2"/>
<comment type="pathway">
    <text evidence="4">Amino-acid biosynthesis; L-valine biosynthesis; L-valine from pyruvate: step 4/4.</text>
</comment>
<dbReference type="UniPathway" id="UPA00049">
    <property type="reaction ID" value="UER00062"/>
</dbReference>
<comment type="similarity">
    <text evidence="6">Belongs to the class-IV pyridoxal-phosphate-dependent aminotransferase family.</text>
</comment>
<name>A0A840TPA2_9BACT</name>
<dbReference type="NCBIfam" id="TIGR01123">
    <property type="entry name" value="ilvE_II"/>
    <property type="match status" value="1"/>
</dbReference>
<comment type="catalytic activity">
    <reaction evidence="13">
        <text>L-valine + 2-oxoglutarate = 3-methyl-2-oxobutanoate + L-glutamate</text>
        <dbReference type="Rhea" id="RHEA:24813"/>
        <dbReference type="ChEBI" id="CHEBI:11851"/>
        <dbReference type="ChEBI" id="CHEBI:16810"/>
        <dbReference type="ChEBI" id="CHEBI:29985"/>
        <dbReference type="ChEBI" id="CHEBI:57762"/>
        <dbReference type="EC" id="2.6.1.42"/>
    </reaction>
</comment>
<dbReference type="InterPro" id="IPR033939">
    <property type="entry name" value="BCAT_family"/>
</dbReference>